<keyword evidence="1" id="KW-0732">Signal</keyword>
<dbReference type="RefSeq" id="WP_311593077.1">
    <property type="nucleotide sequence ID" value="NZ_JAVRHV010000003.1"/>
</dbReference>
<feature type="chain" id="PRO_5045764024" evidence="1">
    <location>
        <begin position="21"/>
        <end position="1107"/>
    </location>
</feature>
<reference evidence="2 3" key="1">
    <citation type="submission" date="2023-09" db="EMBL/GenBank/DDBJ databases">
        <authorList>
            <person name="Rey-Velasco X."/>
        </authorList>
    </citation>
    <scope>NUCLEOTIDE SEQUENCE [LARGE SCALE GENOMIC DNA]</scope>
    <source>
        <strain evidence="2 3">P050</strain>
    </source>
</reference>
<comment type="caution">
    <text evidence="2">The sequence shown here is derived from an EMBL/GenBank/DDBJ whole genome shotgun (WGS) entry which is preliminary data.</text>
</comment>
<proteinExistence type="predicted"/>
<organism evidence="2 3">
    <name type="scientific">Urechidicola vernalis</name>
    <dbReference type="NCBI Taxonomy" id="3075600"/>
    <lineage>
        <taxon>Bacteria</taxon>
        <taxon>Pseudomonadati</taxon>
        <taxon>Bacteroidota</taxon>
        <taxon>Flavobacteriia</taxon>
        <taxon>Flavobacteriales</taxon>
        <taxon>Flavobacteriaceae</taxon>
        <taxon>Urechidicola</taxon>
    </lineage>
</organism>
<dbReference type="EMBL" id="JAVRHV010000003">
    <property type="protein sequence ID" value="MDT0553093.1"/>
    <property type="molecule type" value="Genomic_DNA"/>
</dbReference>
<evidence type="ECO:0000313" key="3">
    <source>
        <dbReference type="Proteomes" id="UP001252186"/>
    </source>
</evidence>
<protein>
    <submittedName>
        <fullName evidence="2">T9SS type B sorting domain-containing protein</fullName>
    </submittedName>
</protein>
<feature type="signal peptide" evidence="1">
    <location>
        <begin position="1"/>
        <end position="20"/>
    </location>
</feature>
<dbReference type="NCBIfam" id="TIGR04131">
    <property type="entry name" value="Bac_Flav_CTERM"/>
    <property type="match status" value="1"/>
</dbReference>
<dbReference type="InterPro" id="IPR026341">
    <property type="entry name" value="T9SS_type_B"/>
</dbReference>
<keyword evidence="3" id="KW-1185">Reference proteome</keyword>
<gene>
    <name evidence="2" type="ORF">RM519_07540</name>
</gene>
<evidence type="ECO:0000313" key="2">
    <source>
        <dbReference type="EMBL" id="MDT0553093.1"/>
    </source>
</evidence>
<name>A0ABU2Y7T4_9FLAO</name>
<evidence type="ECO:0000256" key="1">
    <source>
        <dbReference type="SAM" id="SignalP"/>
    </source>
</evidence>
<sequence>MKKYYLFIVCLFVYVIQSYSQSDCSTSLPLCTDANSGGVVNGFGIDDFNGRNQSGCLRLGLGATTIETNSFWFKVKLAESGEFGFNIIPNSLGEDWDFAVYGPNPTCGALGTPIACNYSSDPGYTGVGLDPNSGTQTASYDDWMNANAGDEYVVFINQYDGNNAGFSITWEGAVIDNNTDPLDCSILVDLGPDRDLCTGQSTVLNATTFGAAVSYEWFEYNNTTNAFESMVPVQNTATLLVNTTGNYKVEVTDSTTGVVLEDDIVVTIHDTPVANAVNNMVFCDIDGDGVESFNLESQTVGIVNGQANMNVTYHESEVFARAAAAPQTSPYITSGQTIWVRIENTGNTNCYDVVSFDLGVAQPVTIFQPPNLQQCDDDGDGFMIFDLDAQLAFIDPTNSGLDITFYEDEVNANDRKGWIINPATYSSQTRTVWVRAELTPGSSCYAITSFQLEVLASVIANTPTNIQQCDDNNDGFYSFDFHALMDADILGPQNPALFAIDYFATQAEADSGLNPLPTPYTNVTPYAFETVYARIYNNGFANCYDTTSFTVQVFDSALPPAPSEIPVMSYCDDISDGDDTNGFYTFNLTDYETLILNGQSPFVFDISYFEDAAYLNQISNPSAFTNTLINGQTIYVRVMNSNPNNTSCYSDTSFDIEVRPLPNAMLTTFTYQQCDEDGVADGVIDFNLNEADTYLSLGNGSLQVSYHLSPIDAAAGINPQNKSAFSNAISPTLFGRVESVNGCYRIVQVDLVVSITGFPPGYSRNLISCDDDAVIDGLHVFDLDQTTSEILALFNAQNLRVSYYRNESDALLESNVIDPASAYVNETPFNQFIWVRVESSVDGGCYGVSPVIELTVNARPEFDLDETGIVCMNDIPLTVSTYNGNVTYTYEWTDESGNVISNQPFAEILQGGIYTVIATSSLGCQSFPQSITISESEIAVITQDDVQINDNSSNNSIRLITDNQNLGIGDYEFSLNDSFGPYQDDPLFTQVIPGEHIIYVRDKNGCGLSQITVHVLGFPNFFTPNNDNENDTWQVRGLDQTVFPESYISIYDRYGKLLTTFTGAHQGWDGTYQNVEALSSDYWYIVQLVDVAGASRQYRGHFSLLRK</sequence>
<dbReference type="Pfam" id="PF13585">
    <property type="entry name" value="CHU_C"/>
    <property type="match status" value="1"/>
</dbReference>
<dbReference type="Proteomes" id="UP001252186">
    <property type="component" value="Unassembled WGS sequence"/>
</dbReference>
<accession>A0ABU2Y7T4</accession>